<dbReference type="EMBL" id="BMYO01000005">
    <property type="protein sequence ID" value="GHD63212.1"/>
    <property type="molecule type" value="Genomic_DNA"/>
</dbReference>
<name>A0ABQ3H1I1_9NEIS</name>
<dbReference type="SUPFAM" id="SSF55073">
    <property type="entry name" value="Nucleotide cyclase"/>
    <property type="match status" value="1"/>
</dbReference>
<evidence type="ECO:0000313" key="6">
    <source>
        <dbReference type="Proteomes" id="UP000604737"/>
    </source>
</evidence>
<keyword evidence="6" id="KW-1185">Reference proteome</keyword>
<dbReference type="SMART" id="SM00267">
    <property type="entry name" value="GGDEF"/>
    <property type="match status" value="1"/>
</dbReference>
<dbReference type="EC" id="2.7.7.65" evidence="1"/>
<comment type="catalytic activity">
    <reaction evidence="2">
        <text>2 GTP = 3',3'-c-di-GMP + 2 diphosphate</text>
        <dbReference type="Rhea" id="RHEA:24898"/>
        <dbReference type="ChEBI" id="CHEBI:33019"/>
        <dbReference type="ChEBI" id="CHEBI:37565"/>
        <dbReference type="ChEBI" id="CHEBI:58805"/>
        <dbReference type="EC" id="2.7.7.65"/>
    </reaction>
</comment>
<dbReference type="NCBIfam" id="TIGR00254">
    <property type="entry name" value="GGDEF"/>
    <property type="match status" value="1"/>
</dbReference>
<proteinExistence type="predicted"/>
<evidence type="ECO:0000259" key="4">
    <source>
        <dbReference type="PROSITE" id="PS50887"/>
    </source>
</evidence>
<dbReference type="InterPro" id="IPR029787">
    <property type="entry name" value="Nucleotide_cyclase"/>
</dbReference>
<dbReference type="PANTHER" id="PTHR45138:SF9">
    <property type="entry name" value="DIGUANYLATE CYCLASE DGCM-RELATED"/>
    <property type="match status" value="1"/>
</dbReference>
<evidence type="ECO:0000256" key="1">
    <source>
        <dbReference type="ARBA" id="ARBA00012528"/>
    </source>
</evidence>
<accession>A0ABQ3H1I1</accession>
<dbReference type="PANTHER" id="PTHR45138">
    <property type="entry name" value="REGULATORY COMPONENTS OF SENSORY TRANSDUCTION SYSTEM"/>
    <property type="match status" value="1"/>
</dbReference>
<feature type="domain" description="GGDEF" evidence="4">
    <location>
        <begin position="258"/>
        <end position="392"/>
    </location>
</feature>
<organism evidence="5 6">
    <name type="scientific">Jeongeupia chitinilytica</name>
    <dbReference type="NCBI Taxonomy" id="1041641"/>
    <lineage>
        <taxon>Bacteria</taxon>
        <taxon>Pseudomonadati</taxon>
        <taxon>Pseudomonadota</taxon>
        <taxon>Betaproteobacteria</taxon>
        <taxon>Neisseriales</taxon>
        <taxon>Chitinibacteraceae</taxon>
        <taxon>Jeongeupia</taxon>
    </lineage>
</organism>
<comment type="caution">
    <text evidence="5">The sequence shown here is derived from an EMBL/GenBank/DDBJ whole genome shotgun (WGS) entry which is preliminary data.</text>
</comment>
<dbReference type="InterPro" id="IPR043128">
    <property type="entry name" value="Rev_trsase/Diguanyl_cyclase"/>
</dbReference>
<feature type="transmembrane region" description="Helical" evidence="3">
    <location>
        <begin position="26"/>
        <end position="47"/>
    </location>
</feature>
<gene>
    <name evidence="5" type="ORF">GCM10007350_20210</name>
</gene>
<dbReference type="InterPro" id="IPR000160">
    <property type="entry name" value="GGDEF_dom"/>
</dbReference>
<dbReference type="Gene3D" id="3.30.70.270">
    <property type="match status" value="1"/>
</dbReference>
<keyword evidence="3" id="KW-0812">Transmembrane</keyword>
<dbReference type="RefSeq" id="WP_189460416.1">
    <property type="nucleotide sequence ID" value="NZ_BMYO01000005.1"/>
</dbReference>
<reference evidence="6" key="1">
    <citation type="journal article" date="2019" name="Int. J. Syst. Evol. Microbiol.">
        <title>The Global Catalogue of Microorganisms (GCM) 10K type strain sequencing project: providing services to taxonomists for standard genome sequencing and annotation.</title>
        <authorList>
            <consortium name="The Broad Institute Genomics Platform"/>
            <consortium name="The Broad Institute Genome Sequencing Center for Infectious Disease"/>
            <person name="Wu L."/>
            <person name="Ma J."/>
        </authorList>
    </citation>
    <scope>NUCLEOTIDE SEQUENCE [LARGE SCALE GENOMIC DNA]</scope>
    <source>
        <strain evidence="6">KCTC 23701</strain>
    </source>
</reference>
<dbReference type="Proteomes" id="UP000604737">
    <property type="component" value="Unassembled WGS sequence"/>
</dbReference>
<dbReference type="InterPro" id="IPR050469">
    <property type="entry name" value="Diguanylate_Cyclase"/>
</dbReference>
<evidence type="ECO:0000256" key="2">
    <source>
        <dbReference type="ARBA" id="ARBA00034247"/>
    </source>
</evidence>
<evidence type="ECO:0000313" key="5">
    <source>
        <dbReference type="EMBL" id="GHD63212.1"/>
    </source>
</evidence>
<protein>
    <recommendedName>
        <fullName evidence="1">diguanylate cyclase</fullName>
        <ecNumber evidence="1">2.7.7.65</ecNumber>
    </recommendedName>
</protein>
<evidence type="ECO:0000256" key="3">
    <source>
        <dbReference type="SAM" id="Phobius"/>
    </source>
</evidence>
<keyword evidence="3" id="KW-0472">Membrane</keyword>
<dbReference type="Pfam" id="PF00990">
    <property type="entry name" value="GGDEF"/>
    <property type="match status" value="1"/>
</dbReference>
<sequence>MDLESRFDQTGYSRISRFCYRYRTSLLLSGALFIIGMALVASAATVFNSMQRTFDKPSSVVGYHSARLSAVWERLNSVVEARMLGTPDDVILPYQNVEELLKLQLDLVEASFRRAALSPLHLSRLQQYRGKLDATLQQLRTLVLHGDNEPANRARMRTLLDDGGQLVNLISLETSNAIAKADEAQRVLLIETGRFTLVLLAALVALGAVLAGGLIVVSSQRRELKMLAMTDGLTGLANRRVFMQQLEAEHLRAQRYELPVSLILVDLDYFKAINDNWGHPGGDAVLRAVSATLQSMSRQPDLVARIGGEEFAILMPETTLAAATDAATRYCEAIAAMVVQHAGHTLGVTASFGVAALRHDADPSAEATFTEADAALYRAKHCGRNRVIAAPVLSLAPELGNALYSPSSDISPTF</sequence>
<feature type="transmembrane region" description="Helical" evidence="3">
    <location>
        <begin position="195"/>
        <end position="217"/>
    </location>
</feature>
<dbReference type="PROSITE" id="PS50887">
    <property type="entry name" value="GGDEF"/>
    <property type="match status" value="1"/>
</dbReference>
<dbReference type="CDD" id="cd01949">
    <property type="entry name" value="GGDEF"/>
    <property type="match status" value="1"/>
</dbReference>
<keyword evidence="3" id="KW-1133">Transmembrane helix</keyword>